<feature type="chain" id="PRO_5023033047" evidence="1">
    <location>
        <begin position="19"/>
        <end position="169"/>
    </location>
</feature>
<protein>
    <submittedName>
        <fullName evidence="2">Nitric oxide-associated protein 1</fullName>
    </submittedName>
</protein>
<organism evidence="2 3">
    <name type="scientific">Portunus trituberculatus</name>
    <name type="common">Swimming crab</name>
    <name type="synonym">Neptunus trituberculatus</name>
    <dbReference type="NCBI Taxonomy" id="210409"/>
    <lineage>
        <taxon>Eukaryota</taxon>
        <taxon>Metazoa</taxon>
        <taxon>Ecdysozoa</taxon>
        <taxon>Arthropoda</taxon>
        <taxon>Crustacea</taxon>
        <taxon>Multicrustacea</taxon>
        <taxon>Malacostraca</taxon>
        <taxon>Eumalacostraca</taxon>
        <taxon>Eucarida</taxon>
        <taxon>Decapoda</taxon>
        <taxon>Pleocyemata</taxon>
        <taxon>Brachyura</taxon>
        <taxon>Eubrachyura</taxon>
        <taxon>Portunoidea</taxon>
        <taxon>Portunidae</taxon>
        <taxon>Portuninae</taxon>
        <taxon>Portunus</taxon>
    </lineage>
</organism>
<name>A0A5B7FEA4_PORTR</name>
<dbReference type="AlphaFoldDB" id="A0A5B7FEA4"/>
<keyword evidence="3" id="KW-1185">Reference proteome</keyword>
<proteinExistence type="predicted"/>
<keyword evidence="1" id="KW-0732">Signal</keyword>
<sequence>MFFILLFFTRFTVFRSSGLPLTICKTVDASSIYCQYLGSPILGVPCGGEERLKSWPPLQPVNLRVQGHRRHESCVDVVLSSAGWVSLTNLKEDQIIELRAWSPTGRGIHLRDPPLLPRAVTLRGRRIVSLSHFIILITTRKVSSLVIKQQVAMTLLMAPSEPLPSANIF</sequence>
<feature type="signal peptide" evidence="1">
    <location>
        <begin position="1"/>
        <end position="18"/>
    </location>
</feature>
<dbReference type="Proteomes" id="UP000324222">
    <property type="component" value="Unassembled WGS sequence"/>
</dbReference>
<dbReference type="OrthoDB" id="1696305at2759"/>
<dbReference type="EMBL" id="VSRR010005809">
    <property type="protein sequence ID" value="MPC43388.1"/>
    <property type="molecule type" value="Genomic_DNA"/>
</dbReference>
<comment type="caution">
    <text evidence="2">The sequence shown here is derived from an EMBL/GenBank/DDBJ whole genome shotgun (WGS) entry which is preliminary data.</text>
</comment>
<accession>A0A5B7FEA4</accession>
<evidence type="ECO:0000313" key="2">
    <source>
        <dbReference type="EMBL" id="MPC43388.1"/>
    </source>
</evidence>
<reference evidence="2 3" key="1">
    <citation type="submission" date="2019-05" db="EMBL/GenBank/DDBJ databases">
        <title>Another draft genome of Portunus trituberculatus and its Hox gene families provides insights of decapod evolution.</title>
        <authorList>
            <person name="Jeong J.-H."/>
            <person name="Song I."/>
            <person name="Kim S."/>
            <person name="Choi T."/>
            <person name="Kim D."/>
            <person name="Ryu S."/>
            <person name="Kim W."/>
        </authorList>
    </citation>
    <scope>NUCLEOTIDE SEQUENCE [LARGE SCALE GENOMIC DNA]</scope>
    <source>
        <tissue evidence="2">Muscle</tissue>
    </source>
</reference>
<gene>
    <name evidence="2" type="primary">Noa1_0</name>
    <name evidence="2" type="ORF">E2C01_037033</name>
</gene>
<evidence type="ECO:0000256" key="1">
    <source>
        <dbReference type="SAM" id="SignalP"/>
    </source>
</evidence>
<dbReference type="PANTHER" id="PTHR46406">
    <property type="entry name" value="NITRIC OXIDE-ASSOCIATED PROTEIN 1"/>
    <property type="match status" value="1"/>
</dbReference>
<dbReference type="PANTHER" id="PTHR46406:SF1">
    <property type="entry name" value="NITRIC OXIDE-ASSOCIATED PROTEIN 1"/>
    <property type="match status" value="1"/>
</dbReference>
<evidence type="ECO:0000313" key="3">
    <source>
        <dbReference type="Proteomes" id="UP000324222"/>
    </source>
</evidence>
<dbReference type="InterPro" id="IPR052807">
    <property type="entry name" value="Mito_transl_resp_regulator"/>
</dbReference>